<evidence type="ECO:0000256" key="3">
    <source>
        <dbReference type="ARBA" id="ARBA00023139"/>
    </source>
</evidence>
<comment type="caution">
    <text evidence="8">The sequence shown here is derived from an EMBL/GenBank/DDBJ whole genome shotgun (WGS) entry which is preliminary data.</text>
</comment>
<dbReference type="GO" id="GO:0016020">
    <property type="term" value="C:membrane"/>
    <property type="evidence" value="ECO:0007669"/>
    <property type="project" value="UniProtKB-SubCell"/>
</dbReference>
<dbReference type="PROSITE" id="PS50076">
    <property type="entry name" value="DNAJ_2"/>
    <property type="match status" value="1"/>
</dbReference>
<dbReference type="GO" id="GO:0005737">
    <property type="term" value="C:cytoplasm"/>
    <property type="evidence" value="ECO:0007669"/>
    <property type="project" value="UniProtKB-ARBA"/>
</dbReference>
<evidence type="ECO:0000259" key="7">
    <source>
        <dbReference type="PROSITE" id="PS50076"/>
    </source>
</evidence>
<feature type="region of interest" description="Disordered" evidence="6">
    <location>
        <begin position="229"/>
        <end position="249"/>
    </location>
</feature>
<dbReference type="SUPFAM" id="SSF46565">
    <property type="entry name" value="Chaperone J-domain"/>
    <property type="match status" value="1"/>
</dbReference>
<name>A0ABD2QIW9_9PLAT</name>
<keyword evidence="9" id="KW-1185">Reference proteome</keyword>
<keyword evidence="2" id="KW-0472">Membrane</keyword>
<dbReference type="AlphaFoldDB" id="A0ABD2QIW9"/>
<protein>
    <recommendedName>
        <fullName evidence="7">J domain-containing protein</fullName>
    </recommendedName>
</protein>
<evidence type="ECO:0000256" key="2">
    <source>
        <dbReference type="ARBA" id="ARBA00023136"/>
    </source>
</evidence>
<dbReference type="InterPro" id="IPR051434">
    <property type="entry name" value="DnaJ_C_subfamily_member5"/>
</dbReference>
<reference evidence="8 9" key="1">
    <citation type="submission" date="2024-11" db="EMBL/GenBank/DDBJ databases">
        <title>Adaptive evolution of stress response genes in parasites aligns with host niche diversity.</title>
        <authorList>
            <person name="Hahn C."/>
            <person name="Resl P."/>
        </authorList>
    </citation>
    <scope>NUCLEOTIDE SEQUENCE [LARGE SCALE GENOMIC DNA]</scope>
    <source>
        <strain evidence="8">EGGRZ-B1_66</strain>
        <tissue evidence="8">Body</tissue>
    </source>
</reference>
<keyword evidence="3" id="KW-0564">Palmitate</keyword>
<dbReference type="InterPro" id="IPR001623">
    <property type="entry name" value="DnaJ_domain"/>
</dbReference>
<sequence length="256" mass="28969">MLSLLIPLERSVPTQAIVQFLQSMLPSCIKSTFPSVFSMKDPDYYAILGVPKTATPEEIKKAYRMKALKCHPDKFANDPEKTQEFQLLNEANKVLSDPRIRKIYDSMGMMGVKMARELGTEYAEMLIQFSSPCAKFCILCLFCLTGCCCCCCCCCCCNFCCGKYANKHPEEDYDADVFSEEVSIVTYRCIEIDRPSFYSSTGDIYLKACLRIFFNLMIDNCKQEEEAKAVKTDDEKKSLFAGDASPRPDDQVCFSL</sequence>
<dbReference type="Gene3D" id="1.10.287.110">
    <property type="entry name" value="DnaJ domain"/>
    <property type="match status" value="1"/>
</dbReference>
<dbReference type="InterPro" id="IPR036869">
    <property type="entry name" value="J_dom_sf"/>
</dbReference>
<evidence type="ECO:0000256" key="6">
    <source>
        <dbReference type="SAM" id="MobiDB-lite"/>
    </source>
</evidence>
<keyword evidence="5" id="KW-0449">Lipoprotein</keyword>
<gene>
    <name evidence="8" type="ORF">Ciccas_001852</name>
</gene>
<feature type="domain" description="J" evidence="7">
    <location>
        <begin position="43"/>
        <end position="108"/>
    </location>
</feature>
<evidence type="ECO:0000313" key="8">
    <source>
        <dbReference type="EMBL" id="KAL3319485.1"/>
    </source>
</evidence>
<evidence type="ECO:0000256" key="4">
    <source>
        <dbReference type="ARBA" id="ARBA00023186"/>
    </source>
</evidence>
<feature type="compositionally biased region" description="Basic and acidic residues" evidence="6">
    <location>
        <begin position="229"/>
        <end position="238"/>
    </location>
</feature>
<evidence type="ECO:0000256" key="1">
    <source>
        <dbReference type="ARBA" id="ARBA00004635"/>
    </source>
</evidence>
<dbReference type="PANTHER" id="PTHR44027">
    <property type="entry name" value="DNAJ HOMOLOG SUBFAMILY C MEMBER 5 HOMOLOG"/>
    <property type="match status" value="1"/>
</dbReference>
<dbReference type="EMBL" id="JBJKFK010000132">
    <property type="protein sequence ID" value="KAL3319485.1"/>
    <property type="molecule type" value="Genomic_DNA"/>
</dbReference>
<accession>A0ABD2QIW9</accession>
<evidence type="ECO:0000313" key="9">
    <source>
        <dbReference type="Proteomes" id="UP001626550"/>
    </source>
</evidence>
<dbReference type="PRINTS" id="PR00625">
    <property type="entry name" value="JDOMAIN"/>
</dbReference>
<evidence type="ECO:0000256" key="5">
    <source>
        <dbReference type="ARBA" id="ARBA00023288"/>
    </source>
</evidence>
<dbReference type="CDD" id="cd06257">
    <property type="entry name" value="DnaJ"/>
    <property type="match status" value="1"/>
</dbReference>
<dbReference type="SMART" id="SM00271">
    <property type="entry name" value="DnaJ"/>
    <property type="match status" value="1"/>
</dbReference>
<proteinExistence type="predicted"/>
<dbReference type="PANTHER" id="PTHR44027:SF7">
    <property type="entry name" value="DNAJ HOMOLOG SUBFAMILY C MEMBER 5 HOMOLOG"/>
    <property type="match status" value="1"/>
</dbReference>
<dbReference type="Pfam" id="PF00226">
    <property type="entry name" value="DnaJ"/>
    <property type="match status" value="1"/>
</dbReference>
<keyword evidence="4" id="KW-0143">Chaperone</keyword>
<dbReference type="Proteomes" id="UP001626550">
    <property type="component" value="Unassembled WGS sequence"/>
</dbReference>
<comment type="subcellular location">
    <subcellularLocation>
        <location evidence="1">Membrane</location>
        <topology evidence="1">Lipid-anchor</topology>
    </subcellularLocation>
</comment>
<organism evidence="8 9">
    <name type="scientific">Cichlidogyrus casuarinus</name>
    <dbReference type="NCBI Taxonomy" id="1844966"/>
    <lineage>
        <taxon>Eukaryota</taxon>
        <taxon>Metazoa</taxon>
        <taxon>Spiralia</taxon>
        <taxon>Lophotrochozoa</taxon>
        <taxon>Platyhelminthes</taxon>
        <taxon>Monogenea</taxon>
        <taxon>Monopisthocotylea</taxon>
        <taxon>Dactylogyridea</taxon>
        <taxon>Ancyrocephalidae</taxon>
        <taxon>Cichlidogyrus</taxon>
    </lineage>
</organism>